<comment type="cofactor">
    <cofactor evidence="1">
        <name>FMN</name>
        <dbReference type="ChEBI" id="CHEBI:58210"/>
    </cofactor>
</comment>
<evidence type="ECO:0000313" key="12">
    <source>
        <dbReference type="EMBL" id="QOV18994.1"/>
    </source>
</evidence>
<dbReference type="GO" id="GO:0010181">
    <property type="term" value="F:FMN binding"/>
    <property type="evidence" value="ECO:0007669"/>
    <property type="project" value="InterPro"/>
</dbReference>
<evidence type="ECO:0000256" key="8">
    <source>
        <dbReference type="ARBA" id="ARBA00023004"/>
    </source>
</evidence>
<evidence type="ECO:0000256" key="2">
    <source>
        <dbReference type="ARBA" id="ARBA00001966"/>
    </source>
</evidence>
<keyword evidence="5" id="KW-0288">FMN</keyword>
<dbReference type="KEGG" id="bliq:INP51_13610"/>
<keyword evidence="9" id="KW-0411">Iron-sulfur</keyword>
<keyword evidence="6" id="KW-0479">Metal-binding</keyword>
<dbReference type="Gene3D" id="3.20.20.70">
    <property type="entry name" value="Aldolase class I"/>
    <property type="match status" value="1"/>
</dbReference>
<dbReference type="GO" id="GO:0046872">
    <property type="term" value="F:metal ion binding"/>
    <property type="evidence" value="ECO:0007669"/>
    <property type="project" value="UniProtKB-KW"/>
</dbReference>
<keyword evidence="7" id="KW-0560">Oxidoreductase</keyword>
<dbReference type="RefSeq" id="WP_193735353.1">
    <property type="nucleotide sequence ID" value="NZ_CP063304.1"/>
</dbReference>
<gene>
    <name evidence="12" type="ORF">INP51_13610</name>
</gene>
<keyword evidence="13" id="KW-1185">Reference proteome</keyword>
<evidence type="ECO:0000313" key="13">
    <source>
        <dbReference type="Proteomes" id="UP000593601"/>
    </source>
</evidence>
<dbReference type="Pfam" id="PF00724">
    <property type="entry name" value="Oxidored_FMN"/>
    <property type="match status" value="1"/>
</dbReference>
<evidence type="ECO:0000259" key="11">
    <source>
        <dbReference type="Pfam" id="PF07992"/>
    </source>
</evidence>
<proteinExistence type="inferred from homology"/>
<evidence type="ECO:0000259" key="10">
    <source>
        <dbReference type="Pfam" id="PF00724"/>
    </source>
</evidence>
<dbReference type="GO" id="GO:0051536">
    <property type="term" value="F:iron-sulfur cluster binding"/>
    <property type="evidence" value="ECO:0007669"/>
    <property type="project" value="UniProtKB-KW"/>
</dbReference>
<keyword evidence="4" id="KW-0285">Flavoprotein</keyword>
<accession>A0A7M2RG82</accession>
<name>A0A7M2RG82_9FIRM</name>
<dbReference type="PANTHER" id="PTHR42917">
    <property type="entry name" value="2,4-DIENOYL-COA REDUCTASE"/>
    <property type="match status" value="1"/>
</dbReference>
<dbReference type="InterPro" id="IPR051793">
    <property type="entry name" value="NADH:flavin_oxidoreductase"/>
</dbReference>
<feature type="domain" description="FAD/NAD(P)-binding" evidence="11">
    <location>
        <begin position="370"/>
        <end position="596"/>
    </location>
</feature>
<dbReference type="Gene3D" id="3.40.50.720">
    <property type="entry name" value="NAD(P)-binding Rossmann-like Domain"/>
    <property type="match status" value="1"/>
</dbReference>
<dbReference type="SUPFAM" id="SSF51395">
    <property type="entry name" value="FMN-linked oxidoreductases"/>
    <property type="match status" value="1"/>
</dbReference>
<keyword evidence="8" id="KW-0408">Iron</keyword>
<dbReference type="Proteomes" id="UP000593601">
    <property type="component" value="Chromosome"/>
</dbReference>
<evidence type="ECO:0000256" key="7">
    <source>
        <dbReference type="ARBA" id="ARBA00023002"/>
    </source>
</evidence>
<dbReference type="InterPro" id="IPR001155">
    <property type="entry name" value="OxRdtase_FMN_N"/>
</dbReference>
<evidence type="ECO:0000256" key="4">
    <source>
        <dbReference type="ARBA" id="ARBA00022630"/>
    </source>
</evidence>
<comment type="similarity">
    <text evidence="3">In the N-terminal section; belongs to the NADH:flavin oxidoreductase/NADH oxidase family.</text>
</comment>
<evidence type="ECO:0000256" key="9">
    <source>
        <dbReference type="ARBA" id="ARBA00023014"/>
    </source>
</evidence>
<dbReference type="SUPFAM" id="SSF51905">
    <property type="entry name" value="FAD/NAD(P)-binding domain"/>
    <property type="match status" value="1"/>
</dbReference>
<comment type="cofactor">
    <cofactor evidence="2">
        <name>[4Fe-4S] cluster</name>
        <dbReference type="ChEBI" id="CHEBI:49883"/>
    </cofactor>
</comment>
<dbReference type="InterPro" id="IPR023753">
    <property type="entry name" value="FAD/NAD-binding_dom"/>
</dbReference>
<protein>
    <submittedName>
        <fullName evidence="12">FAD-dependent oxidoreductase</fullName>
    </submittedName>
</protein>
<dbReference type="PRINTS" id="PR00368">
    <property type="entry name" value="FADPNR"/>
</dbReference>
<dbReference type="CDD" id="cd02803">
    <property type="entry name" value="OYE_like_FMN_family"/>
    <property type="match status" value="1"/>
</dbReference>
<dbReference type="AlphaFoldDB" id="A0A7M2RG82"/>
<evidence type="ECO:0000256" key="1">
    <source>
        <dbReference type="ARBA" id="ARBA00001917"/>
    </source>
</evidence>
<dbReference type="GO" id="GO:0016491">
    <property type="term" value="F:oxidoreductase activity"/>
    <property type="evidence" value="ECO:0007669"/>
    <property type="project" value="UniProtKB-KW"/>
</dbReference>
<dbReference type="Pfam" id="PF07992">
    <property type="entry name" value="Pyr_redox_2"/>
    <property type="match status" value="1"/>
</dbReference>
<sequence>MYKILEPIQVGPMQLRNRVMYLAMAKGLSTPDNFITDRQIAYYENYAKNHVGLIVTGACITFPDYPSKLPMQPGIYDDKFIPGMKKLVDAVHSHGSKFLFQPWHPGITAYGCDATEVKAVADFSLEEIKELQNTFVQGAIRAQKAGADGVEVHIAHNYLLEQFLTPLFNKRTDEYGAQNMENGLRFTTELIGMIKKACGAGFAVTTKINGNDFNPEGMTAEKAAKAGPILEAAGADMISVSAGGGLTNILGMSADGRSPEGWKVPLAEAVKKSGVKIPVMATGSLRHPEYVEQVLAEGRCDMIGMGRGLLAEPEWVVKLEQGREREMHHCISCMHCMNPVLPGVSGCTVNPLALRELEDIVLKEDGKERKVAIAGGGPAGLEAAVTLAKRGFVPVIFEKKPEVGGMELIGSVPDGKSKLKWHIEYFRNEVERLGIQVNAGKEADGDDIAALDPYAVFVCTGSNPVIPGSIPGIKLPNVKEVRDILADFPEGKGKQVVIVGAGLVGLECGATYASRGNKVTIIDMLPPSDPAATSTEQMLAMGHAMAAGIDIRMKHKLLEITQDAVKAENLETGESVSIPADEVVLSMGVSANNGLYNTIKDRFDRIYNIGDSDKTGLIAEAVQSAFDTAAALD</sequence>
<dbReference type="PANTHER" id="PTHR42917:SF2">
    <property type="entry name" value="2,4-DIENOYL-COA REDUCTASE [(2E)-ENOYL-COA-PRODUCING]"/>
    <property type="match status" value="1"/>
</dbReference>
<evidence type="ECO:0000256" key="5">
    <source>
        <dbReference type="ARBA" id="ARBA00022643"/>
    </source>
</evidence>
<dbReference type="EMBL" id="CP063304">
    <property type="protein sequence ID" value="QOV18994.1"/>
    <property type="molecule type" value="Genomic_DNA"/>
</dbReference>
<organism evidence="12 13">
    <name type="scientific">Blautia liquoris</name>
    <dbReference type="NCBI Taxonomy" id="2779518"/>
    <lineage>
        <taxon>Bacteria</taxon>
        <taxon>Bacillati</taxon>
        <taxon>Bacillota</taxon>
        <taxon>Clostridia</taxon>
        <taxon>Lachnospirales</taxon>
        <taxon>Lachnospiraceae</taxon>
        <taxon>Blautia</taxon>
    </lineage>
</organism>
<dbReference type="PRINTS" id="PR00469">
    <property type="entry name" value="PNDRDTASEII"/>
</dbReference>
<dbReference type="InterPro" id="IPR013785">
    <property type="entry name" value="Aldolase_TIM"/>
</dbReference>
<evidence type="ECO:0000256" key="3">
    <source>
        <dbReference type="ARBA" id="ARBA00011048"/>
    </source>
</evidence>
<evidence type="ECO:0000256" key="6">
    <source>
        <dbReference type="ARBA" id="ARBA00022723"/>
    </source>
</evidence>
<dbReference type="Gene3D" id="3.50.50.60">
    <property type="entry name" value="FAD/NAD(P)-binding domain"/>
    <property type="match status" value="1"/>
</dbReference>
<feature type="domain" description="NADH:flavin oxidoreductase/NADH oxidase N-terminal" evidence="10">
    <location>
        <begin position="4"/>
        <end position="325"/>
    </location>
</feature>
<reference evidence="12 13" key="1">
    <citation type="submission" date="2020-10" db="EMBL/GenBank/DDBJ databases">
        <title>Blautia liquoris sp.nov., isolated from the mud in a fermentation cellar used for the production of Chinese strong-flavoured liquor.</title>
        <authorList>
            <person name="Lu L."/>
        </authorList>
    </citation>
    <scope>NUCLEOTIDE SEQUENCE [LARGE SCALE GENOMIC DNA]</scope>
    <source>
        <strain evidence="12 13">LZLJ-3</strain>
    </source>
</reference>
<dbReference type="InterPro" id="IPR036188">
    <property type="entry name" value="FAD/NAD-bd_sf"/>
</dbReference>